<dbReference type="Proteomes" id="UP000813423">
    <property type="component" value="Unassembled WGS sequence"/>
</dbReference>
<evidence type="ECO:0000313" key="4">
    <source>
        <dbReference type="Proteomes" id="UP000813423"/>
    </source>
</evidence>
<protein>
    <submittedName>
        <fullName evidence="3">Uncharacterized protein</fullName>
    </submittedName>
</protein>
<name>A0A229YBD6_ASPFM</name>
<evidence type="ECO:0000313" key="3">
    <source>
        <dbReference type="EMBL" id="KAH1907369.1"/>
    </source>
</evidence>
<evidence type="ECO:0000256" key="2">
    <source>
        <dbReference type="ARBA" id="ARBA00006727"/>
    </source>
</evidence>
<evidence type="ECO:0000256" key="1">
    <source>
        <dbReference type="ARBA" id="ARBA00004141"/>
    </source>
</evidence>
<dbReference type="Gene3D" id="1.20.1250.20">
    <property type="entry name" value="MFS general substrate transporter like domains"/>
    <property type="match status" value="2"/>
</dbReference>
<dbReference type="AlphaFoldDB" id="A0A229YBD6"/>
<dbReference type="GO" id="GO:0022857">
    <property type="term" value="F:transmembrane transporter activity"/>
    <property type="evidence" value="ECO:0007669"/>
    <property type="project" value="InterPro"/>
</dbReference>
<dbReference type="PANTHER" id="PTHR11360:SF287">
    <property type="entry name" value="MFS MONOCARBOXYLATE TRANSPORTER"/>
    <property type="match status" value="1"/>
</dbReference>
<dbReference type="PROSITE" id="PS50850">
    <property type="entry name" value="MFS"/>
    <property type="match status" value="1"/>
</dbReference>
<gene>
    <name evidence="3" type="ORF">KXV57_004329</name>
</gene>
<proteinExistence type="inferred from homology"/>
<sequence>MESDIQLRLRSEEQCLNSNQDHDHEQNQQLPPMDGGKDAWLFLAACFMIEALIWGFSFAYGIFQDYYSTHEPFQGSSNIAIIGTCTMGVNYLLAPVNFGILLAFPRLRVWAAPAGFVTMSLALALSSLSTTTTELIISQGVFYGLGASVAYTPTIIFMDEWFARRKGLAFGIMWKAGTGLAGVVLPVVLQWLLNTYGYRVTLRAWAVILFVLAAPLLYFVKPRVPISASSSMRTFNLSFVLDRTFLIYQAGNIIEALGYFLPTIYLPTYARSLGANNLTASLTVILLNLASVFGCIMMGSLVDRCHATTCILISTVGTVLATFLLWGFAVSLAPLFIFCVAYGIFAGSFTSTWPAILGEVRKKNPYADPGIVFGFLCSGRGIGNVLSGPLSEALMAGEKWSAGYGYGSGYGGLIVFTGVTALFGGLSVLERPLKWL</sequence>
<dbReference type="InterPro" id="IPR036259">
    <property type="entry name" value="MFS_trans_sf"/>
</dbReference>
<accession>A0A229YBD6</accession>
<dbReference type="GO" id="GO:0016020">
    <property type="term" value="C:membrane"/>
    <property type="evidence" value="ECO:0007669"/>
    <property type="project" value="UniProtKB-SubCell"/>
</dbReference>
<dbReference type="InterPro" id="IPR020846">
    <property type="entry name" value="MFS_dom"/>
</dbReference>
<dbReference type="Pfam" id="PF07690">
    <property type="entry name" value="MFS_1"/>
    <property type="match status" value="1"/>
</dbReference>
<dbReference type="InterPro" id="IPR050327">
    <property type="entry name" value="Proton-linked_MCT"/>
</dbReference>
<dbReference type="EMBL" id="JAIBSC010000028">
    <property type="protein sequence ID" value="KAH1907369.1"/>
    <property type="molecule type" value="Genomic_DNA"/>
</dbReference>
<comment type="caution">
    <text evidence="3">The sequence shown here is derived from an EMBL/GenBank/DDBJ whole genome shotgun (WGS) entry which is preliminary data.</text>
</comment>
<organism evidence="3 4">
    <name type="scientific">Aspergillus fumigatus</name>
    <name type="common">Neosartorya fumigata</name>
    <dbReference type="NCBI Taxonomy" id="746128"/>
    <lineage>
        <taxon>Eukaryota</taxon>
        <taxon>Fungi</taxon>
        <taxon>Dikarya</taxon>
        <taxon>Ascomycota</taxon>
        <taxon>Pezizomycotina</taxon>
        <taxon>Eurotiomycetes</taxon>
        <taxon>Eurotiomycetidae</taxon>
        <taxon>Eurotiales</taxon>
        <taxon>Aspergillaceae</taxon>
        <taxon>Aspergillus</taxon>
        <taxon>Aspergillus subgen. Fumigati</taxon>
    </lineage>
</organism>
<dbReference type="SUPFAM" id="SSF103473">
    <property type="entry name" value="MFS general substrate transporter"/>
    <property type="match status" value="1"/>
</dbReference>
<comment type="subcellular location">
    <subcellularLocation>
        <location evidence="1">Membrane</location>
        <topology evidence="1">Multi-pass membrane protein</topology>
    </subcellularLocation>
</comment>
<dbReference type="InterPro" id="IPR011701">
    <property type="entry name" value="MFS"/>
</dbReference>
<reference evidence="3" key="1">
    <citation type="submission" date="2021-08" db="EMBL/GenBank/DDBJ databases">
        <title>Global Aspergillus fumigatus from environmental and clinical sources.</title>
        <authorList>
            <person name="Barber A."/>
            <person name="Sae-Ong T."/>
        </authorList>
    </citation>
    <scope>NUCLEOTIDE SEQUENCE</scope>
    <source>
        <strain evidence="3">NRZ-2016-071</strain>
    </source>
</reference>
<dbReference type="PANTHER" id="PTHR11360">
    <property type="entry name" value="MONOCARBOXYLATE TRANSPORTER"/>
    <property type="match status" value="1"/>
</dbReference>
<comment type="similarity">
    <text evidence="2">Belongs to the major facilitator superfamily. Monocarboxylate porter (TC 2.A.1.13) family.</text>
</comment>